<keyword evidence="7" id="KW-0256">Endoplasmic reticulum</keyword>
<dbReference type="EMBL" id="UESZ01000001">
    <property type="protein sequence ID" value="SSA36152.1"/>
    <property type="molecule type" value="Genomic_DNA"/>
</dbReference>
<keyword evidence="9 10" id="KW-0472">Membrane</keyword>
<dbReference type="GO" id="GO:0006506">
    <property type="term" value="P:GPI anchor biosynthetic process"/>
    <property type="evidence" value="ECO:0007669"/>
    <property type="project" value="UniProtKB-UniPathway"/>
</dbReference>
<feature type="chain" id="PRO_5039093481" description="Mannosyltransferase (PIG-V)" evidence="11">
    <location>
        <begin position="19"/>
        <end position="395"/>
    </location>
</feature>
<dbReference type="UniPathway" id="UPA00196"/>
<dbReference type="Proteomes" id="UP000250028">
    <property type="component" value="Unassembled WGS sequence"/>
</dbReference>
<comment type="pathway">
    <text evidence="2">Glycolipid biosynthesis; glycosylphosphatidylinositol-anchor biosynthesis.</text>
</comment>
<keyword evidence="4" id="KW-0328">Glycosyltransferase</keyword>
<dbReference type="GO" id="GO:0016020">
    <property type="term" value="C:membrane"/>
    <property type="evidence" value="ECO:0007669"/>
    <property type="project" value="GOC"/>
</dbReference>
<sequence length="395" mass="42347">MALTLVLGVALRAASALLMTRAALHPLPVAGINGGPGHPRAPLPPSAQRAYWRMATSWDGWWFRSIAAHGYPAALPTHDGAIQHNEWAFLPAYPIAVRWTMHLTGAGFAETGAAIAVVSSLAAAILIVVLLTPRVGRWAAVACAVLVMAAPASPTFQMTYSEGPALLILVAVLLALDHQRWLTAAALMLVAGLTRPIAAPLAVVVAVVVLARWRSARPLRAREWIRIASLVAACAVATVAWQVIAWVRTGDFGAYSRTEASWHDADRIIPFVTWLDAARRTVGHSWGLPWLVGLIAAYVAVLVSPVASRLGLALRTWCIAYLLYIGAFSDFVTSDVRFALLLFPLPAVLIGAAARHRPPRSAQIAAAVIVAVAFLTLQVFWINDLLRPTTVMQPV</sequence>
<reference evidence="13" key="1">
    <citation type="submission" date="2016-10" db="EMBL/GenBank/DDBJ databases">
        <authorList>
            <person name="Varghese N."/>
            <person name="Submissions S."/>
        </authorList>
    </citation>
    <scope>NUCLEOTIDE SEQUENCE [LARGE SCALE GENOMIC DNA]</scope>
    <source>
        <strain evidence="13">DSM 22951</strain>
    </source>
</reference>
<dbReference type="GO" id="GO:0004376">
    <property type="term" value="F:GPI mannosyltransferase activity"/>
    <property type="evidence" value="ECO:0007669"/>
    <property type="project" value="InterPro"/>
</dbReference>
<evidence type="ECO:0000256" key="6">
    <source>
        <dbReference type="ARBA" id="ARBA00022692"/>
    </source>
</evidence>
<feature type="transmembrane region" description="Helical" evidence="10">
    <location>
        <begin position="362"/>
        <end position="382"/>
    </location>
</feature>
<evidence type="ECO:0000256" key="3">
    <source>
        <dbReference type="ARBA" id="ARBA00022502"/>
    </source>
</evidence>
<feature type="transmembrane region" description="Helical" evidence="10">
    <location>
        <begin position="138"/>
        <end position="160"/>
    </location>
</feature>
<dbReference type="PANTHER" id="PTHR12468">
    <property type="entry name" value="GPI MANNOSYLTRANSFERASE 2"/>
    <property type="match status" value="1"/>
</dbReference>
<accession>A0A2Y9BUR3</accession>
<evidence type="ECO:0000256" key="10">
    <source>
        <dbReference type="SAM" id="Phobius"/>
    </source>
</evidence>
<evidence type="ECO:0000256" key="2">
    <source>
        <dbReference type="ARBA" id="ARBA00004687"/>
    </source>
</evidence>
<evidence type="ECO:0000256" key="8">
    <source>
        <dbReference type="ARBA" id="ARBA00022989"/>
    </source>
</evidence>
<evidence type="ECO:0000256" key="4">
    <source>
        <dbReference type="ARBA" id="ARBA00022676"/>
    </source>
</evidence>
<dbReference type="GO" id="GO:0000009">
    <property type="term" value="F:alpha-1,6-mannosyltransferase activity"/>
    <property type="evidence" value="ECO:0007669"/>
    <property type="project" value="InterPro"/>
</dbReference>
<keyword evidence="6 10" id="KW-0812">Transmembrane</keyword>
<feature type="transmembrane region" description="Helical" evidence="10">
    <location>
        <begin position="314"/>
        <end position="332"/>
    </location>
</feature>
<dbReference type="AlphaFoldDB" id="A0A2Y9BUR3"/>
<feature type="transmembrane region" description="Helical" evidence="10">
    <location>
        <begin position="180"/>
        <end position="213"/>
    </location>
</feature>
<evidence type="ECO:0008006" key="14">
    <source>
        <dbReference type="Google" id="ProtNLM"/>
    </source>
</evidence>
<feature type="transmembrane region" description="Helical" evidence="10">
    <location>
        <begin position="225"/>
        <end position="247"/>
    </location>
</feature>
<protein>
    <recommendedName>
        <fullName evidence="14">Mannosyltransferase (PIG-V)</fullName>
    </recommendedName>
</protein>
<organism evidence="12 13">
    <name type="scientific">Branchiibius hedensis</name>
    <dbReference type="NCBI Taxonomy" id="672460"/>
    <lineage>
        <taxon>Bacteria</taxon>
        <taxon>Bacillati</taxon>
        <taxon>Actinomycetota</taxon>
        <taxon>Actinomycetes</taxon>
        <taxon>Micrococcales</taxon>
        <taxon>Dermacoccaceae</taxon>
        <taxon>Branchiibius</taxon>
    </lineage>
</organism>
<evidence type="ECO:0000313" key="13">
    <source>
        <dbReference type="Proteomes" id="UP000250028"/>
    </source>
</evidence>
<keyword evidence="3" id="KW-0337">GPI-anchor biosynthesis</keyword>
<keyword evidence="13" id="KW-1185">Reference proteome</keyword>
<evidence type="ECO:0000256" key="9">
    <source>
        <dbReference type="ARBA" id="ARBA00023136"/>
    </source>
</evidence>
<feature type="signal peptide" evidence="11">
    <location>
        <begin position="1"/>
        <end position="18"/>
    </location>
</feature>
<evidence type="ECO:0000256" key="1">
    <source>
        <dbReference type="ARBA" id="ARBA00004477"/>
    </source>
</evidence>
<proteinExistence type="predicted"/>
<feature type="transmembrane region" description="Helical" evidence="10">
    <location>
        <begin position="288"/>
        <end position="307"/>
    </location>
</feature>
<comment type="subcellular location">
    <subcellularLocation>
        <location evidence="1">Endoplasmic reticulum membrane</location>
        <topology evidence="1">Multi-pass membrane protein</topology>
    </subcellularLocation>
</comment>
<keyword evidence="8 10" id="KW-1133">Transmembrane helix</keyword>
<keyword evidence="5" id="KW-0808">Transferase</keyword>
<name>A0A2Y9BUR3_9MICO</name>
<evidence type="ECO:0000256" key="11">
    <source>
        <dbReference type="SAM" id="SignalP"/>
    </source>
</evidence>
<evidence type="ECO:0000256" key="7">
    <source>
        <dbReference type="ARBA" id="ARBA00022824"/>
    </source>
</evidence>
<keyword evidence="11" id="KW-0732">Signal</keyword>
<gene>
    <name evidence="12" type="ORF">SAMN04489750_3533</name>
</gene>
<evidence type="ECO:0000256" key="5">
    <source>
        <dbReference type="ARBA" id="ARBA00022679"/>
    </source>
</evidence>
<dbReference type="InterPro" id="IPR007315">
    <property type="entry name" value="PIG-V/Gpi18"/>
</dbReference>
<feature type="transmembrane region" description="Helical" evidence="10">
    <location>
        <begin position="111"/>
        <end position="131"/>
    </location>
</feature>
<evidence type="ECO:0000313" key="12">
    <source>
        <dbReference type="EMBL" id="SSA36152.1"/>
    </source>
</evidence>
<dbReference type="PANTHER" id="PTHR12468:SF2">
    <property type="entry name" value="GPI MANNOSYLTRANSFERASE 2"/>
    <property type="match status" value="1"/>
</dbReference>